<dbReference type="Proteomes" id="UP000236291">
    <property type="component" value="Unassembled WGS sequence"/>
</dbReference>
<dbReference type="STRING" id="57577.A0A2K3KPF9"/>
<feature type="non-terminal residue" evidence="1">
    <location>
        <position position="1"/>
    </location>
</feature>
<evidence type="ECO:0000313" key="2">
    <source>
        <dbReference type="Proteomes" id="UP000236291"/>
    </source>
</evidence>
<comment type="caution">
    <text evidence="1">The sequence shown here is derived from an EMBL/GenBank/DDBJ whole genome shotgun (WGS) entry which is preliminary data.</text>
</comment>
<dbReference type="ExpressionAtlas" id="A0A2K3KPF9">
    <property type="expression patterns" value="baseline"/>
</dbReference>
<dbReference type="AlphaFoldDB" id="A0A2K3KPF9"/>
<accession>A0A2K3KPF9</accession>
<reference evidence="1 2" key="2">
    <citation type="journal article" date="2017" name="Front. Plant Sci.">
        <title>Gene Classification and Mining of Molecular Markers Useful in Red Clover (Trifolium pratense) Breeding.</title>
        <authorList>
            <person name="Istvanek J."/>
            <person name="Dluhosova J."/>
            <person name="Dluhos P."/>
            <person name="Patkova L."/>
            <person name="Nedelnik J."/>
            <person name="Repkova J."/>
        </authorList>
    </citation>
    <scope>NUCLEOTIDE SEQUENCE [LARGE SCALE GENOMIC DNA]</scope>
    <source>
        <strain evidence="2">cv. Tatra</strain>
        <tissue evidence="1">Young leaves</tissue>
    </source>
</reference>
<sequence length="76" mass="8356">GKWIICMELYPGFALYRGLWEFAQSAITGNDSGTDGMRWPDLSDSTNGMKEGSKVLAHTGKPDVIQELMSFEGIIS</sequence>
<evidence type="ECO:0000313" key="1">
    <source>
        <dbReference type="EMBL" id="PNX68123.1"/>
    </source>
</evidence>
<name>A0A2K3KPF9_TRIPR</name>
<reference evidence="1 2" key="1">
    <citation type="journal article" date="2014" name="Am. J. Bot.">
        <title>Genome assembly and annotation for red clover (Trifolium pratense; Fabaceae).</title>
        <authorList>
            <person name="Istvanek J."/>
            <person name="Jaros M."/>
            <person name="Krenek A."/>
            <person name="Repkova J."/>
        </authorList>
    </citation>
    <scope>NUCLEOTIDE SEQUENCE [LARGE SCALE GENOMIC DNA]</scope>
    <source>
        <strain evidence="2">cv. Tatra</strain>
        <tissue evidence="1">Young leaves</tissue>
    </source>
</reference>
<dbReference type="EMBL" id="ASHM01104204">
    <property type="protein sequence ID" value="PNX68123.1"/>
    <property type="molecule type" value="Genomic_DNA"/>
</dbReference>
<protein>
    <submittedName>
        <fullName evidence="1">ABC transporter A family member 7-like protein</fullName>
    </submittedName>
</protein>
<organism evidence="1 2">
    <name type="scientific">Trifolium pratense</name>
    <name type="common">Red clover</name>
    <dbReference type="NCBI Taxonomy" id="57577"/>
    <lineage>
        <taxon>Eukaryota</taxon>
        <taxon>Viridiplantae</taxon>
        <taxon>Streptophyta</taxon>
        <taxon>Embryophyta</taxon>
        <taxon>Tracheophyta</taxon>
        <taxon>Spermatophyta</taxon>
        <taxon>Magnoliopsida</taxon>
        <taxon>eudicotyledons</taxon>
        <taxon>Gunneridae</taxon>
        <taxon>Pentapetalae</taxon>
        <taxon>rosids</taxon>
        <taxon>fabids</taxon>
        <taxon>Fabales</taxon>
        <taxon>Fabaceae</taxon>
        <taxon>Papilionoideae</taxon>
        <taxon>50 kb inversion clade</taxon>
        <taxon>NPAAA clade</taxon>
        <taxon>Hologalegina</taxon>
        <taxon>IRL clade</taxon>
        <taxon>Trifolieae</taxon>
        <taxon>Trifolium</taxon>
    </lineage>
</organism>
<proteinExistence type="predicted"/>
<gene>
    <name evidence="1" type="ORF">L195_g055996</name>
</gene>